<evidence type="ECO:0000313" key="3">
    <source>
        <dbReference type="Proteomes" id="UP001604277"/>
    </source>
</evidence>
<sequence length="142" mass="16389">MARAKDNHTQLRYGNGIHANAKSSYDNTRRQIGCQQGTHQRPFPGTGFSYAAEISELINKLHTGLHTHNQEMTAEQAGPSKPKKPFTGPYYAYHQFNRHNTEDFRDIHVLAEQMTQKKDQTFPERSRGRNYTSFRSNELHRG</sequence>
<evidence type="ECO:0000313" key="2">
    <source>
        <dbReference type="EMBL" id="KAL2502357.1"/>
    </source>
</evidence>
<keyword evidence="3" id="KW-1185">Reference proteome</keyword>
<accession>A0ABD1SRP7</accession>
<comment type="caution">
    <text evidence="2">The sequence shown here is derived from an EMBL/GenBank/DDBJ whole genome shotgun (WGS) entry which is preliminary data.</text>
</comment>
<feature type="region of interest" description="Disordered" evidence="1">
    <location>
        <begin position="64"/>
        <end position="91"/>
    </location>
</feature>
<organism evidence="2 3">
    <name type="scientific">Forsythia ovata</name>
    <dbReference type="NCBI Taxonomy" id="205694"/>
    <lineage>
        <taxon>Eukaryota</taxon>
        <taxon>Viridiplantae</taxon>
        <taxon>Streptophyta</taxon>
        <taxon>Embryophyta</taxon>
        <taxon>Tracheophyta</taxon>
        <taxon>Spermatophyta</taxon>
        <taxon>Magnoliopsida</taxon>
        <taxon>eudicotyledons</taxon>
        <taxon>Gunneridae</taxon>
        <taxon>Pentapetalae</taxon>
        <taxon>asterids</taxon>
        <taxon>lamiids</taxon>
        <taxon>Lamiales</taxon>
        <taxon>Oleaceae</taxon>
        <taxon>Forsythieae</taxon>
        <taxon>Forsythia</taxon>
    </lineage>
</organism>
<dbReference type="AlphaFoldDB" id="A0ABD1SRP7"/>
<feature type="region of interest" description="Disordered" evidence="1">
    <location>
        <begin position="114"/>
        <end position="142"/>
    </location>
</feature>
<proteinExistence type="predicted"/>
<gene>
    <name evidence="2" type="ORF">Fot_36205</name>
</gene>
<name>A0ABD1SRP7_9LAMI</name>
<dbReference type="Proteomes" id="UP001604277">
    <property type="component" value="Unassembled WGS sequence"/>
</dbReference>
<protein>
    <submittedName>
        <fullName evidence="2">Uncharacterized protein</fullName>
    </submittedName>
</protein>
<feature type="compositionally biased region" description="Basic and acidic residues" evidence="1">
    <location>
        <begin position="114"/>
        <end position="127"/>
    </location>
</feature>
<evidence type="ECO:0000256" key="1">
    <source>
        <dbReference type="SAM" id="MobiDB-lite"/>
    </source>
</evidence>
<reference evidence="3" key="1">
    <citation type="submission" date="2024-07" db="EMBL/GenBank/DDBJ databases">
        <title>Two chromosome-level genome assemblies of Korean endemic species Abeliophyllum distichum and Forsythia ovata (Oleaceae).</title>
        <authorList>
            <person name="Jang H."/>
        </authorList>
    </citation>
    <scope>NUCLEOTIDE SEQUENCE [LARGE SCALE GENOMIC DNA]</scope>
</reference>
<dbReference type="EMBL" id="JBFOLJ010000010">
    <property type="protein sequence ID" value="KAL2502357.1"/>
    <property type="molecule type" value="Genomic_DNA"/>
</dbReference>